<evidence type="ECO:0000313" key="6">
    <source>
        <dbReference type="WormBase" id="Bm11058"/>
    </source>
</evidence>
<dbReference type="RefSeq" id="XP_001896565.1">
    <property type="nucleotide sequence ID" value="XM_001896530.1"/>
</dbReference>
<accession>A0A0K0IQH3</accession>
<dbReference type="OrthoDB" id="5849237at2759"/>
<keyword evidence="4" id="KW-1185">Reference proteome</keyword>
<reference evidence="5" key="4">
    <citation type="submission" date="2019-12" db="UniProtKB">
        <authorList>
            <consortium name="WormBaseParasite"/>
        </authorList>
    </citation>
    <scope>IDENTIFICATION</scope>
</reference>
<gene>
    <name evidence="2 5 6" type="ORF">Bm11058</name>
    <name evidence="3" type="ORF">BM_BM11058</name>
    <name evidence="2" type="ORF">BM_Bm11058</name>
</gene>
<evidence type="ECO:0000313" key="5">
    <source>
        <dbReference type="WBParaSite" id="Bm11058.1"/>
    </source>
</evidence>
<dbReference type="KEGG" id="bmy:BM_BM11058"/>
<accession>A0A4E9FRD3</accession>
<feature type="compositionally biased region" description="Polar residues" evidence="1">
    <location>
        <begin position="238"/>
        <end position="251"/>
    </location>
</feature>
<dbReference type="CTD" id="6100005"/>
<name>A0A0K0IQH3_BRUMA</name>
<feature type="compositionally biased region" description="Polar residues" evidence="1">
    <location>
        <begin position="194"/>
        <end position="207"/>
    </location>
</feature>
<dbReference type="WormBase" id="Bm11058">
    <property type="protein sequence ID" value="BM01990"/>
    <property type="gene ID" value="WBGene00231319"/>
</dbReference>
<protein>
    <submittedName>
        <fullName evidence="2 5">Bm11058</fullName>
    </submittedName>
</protein>
<evidence type="ECO:0000256" key="1">
    <source>
        <dbReference type="SAM" id="MobiDB-lite"/>
    </source>
</evidence>
<sequence length="269" mass="30352">MAEEKFDDNMSEMMVDIDASEAFCRQEEQQPQQEQQEEQLENLMNVGEISTIQLSTLEPLFREEYVVPNVMDYGEQDDSLVNVLQNAFRYEQRGMLQTRRNLEDSGIFTITSMQIEEINTDEEIAGTNRNNNTEIKEVSMEQENEHEPIPTKINTPPVVDHQTEIIDSGRSELVEVTVGNDHAVLTKHSDSLHSPDTASEEFTSTHRMLTRSAAKAAKLASSSSNADKTPEKRKRSEVSPTSSCNATSARTLSAKKVAKKPRRSNTEQK</sequence>
<feature type="region of interest" description="Disordered" evidence="1">
    <location>
        <begin position="185"/>
        <end position="269"/>
    </location>
</feature>
<dbReference type="WBParaSite" id="Bm11058.1">
    <property type="protein sequence ID" value="Bm11058.1"/>
    <property type="gene ID" value="WBGene00231319"/>
</dbReference>
<evidence type="ECO:0000313" key="3">
    <source>
        <dbReference type="EMBL" id="VIO99277.1"/>
    </source>
</evidence>
<reference evidence="3" key="3">
    <citation type="submission" date="2019-04" db="EMBL/GenBank/DDBJ databases">
        <authorList>
            <person name="Howe K."/>
            <person name="Paulini M."/>
            <person name="Williams G."/>
        </authorList>
    </citation>
    <scope>NUCLEOTIDE SEQUENCE [LARGE SCALE GENOMIC DNA]</scope>
    <source>
        <strain evidence="3">FR3</strain>
    </source>
</reference>
<dbReference type="AlphaFoldDB" id="A0A0K0IQH3"/>
<evidence type="ECO:0000313" key="2">
    <source>
        <dbReference type="EMBL" id="CDQ01103.1"/>
    </source>
</evidence>
<dbReference type="OMA" id="EFTSTHR"/>
<feature type="compositionally biased region" description="Basic and acidic residues" evidence="1">
    <location>
        <begin position="228"/>
        <end position="237"/>
    </location>
</feature>
<dbReference type="EMBL" id="CAAKNF010000195">
    <property type="protein sequence ID" value="VIO99277.1"/>
    <property type="molecule type" value="Genomic_DNA"/>
</dbReference>
<reference evidence="2" key="2">
    <citation type="submission" date="2012-12" db="EMBL/GenBank/DDBJ databases">
        <authorList>
            <person name="Gao Y.W."/>
            <person name="Fan S.T."/>
            <person name="Sun H.T."/>
            <person name="Wang Z."/>
            <person name="Gao X.L."/>
            <person name="Li Y.G."/>
            <person name="Wang T.C."/>
            <person name="Zhang K."/>
            <person name="Xu W.W."/>
            <person name="Yu Z.J."/>
            <person name="Xia X.Z."/>
        </authorList>
    </citation>
    <scope>NUCLEOTIDE SEQUENCE</scope>
    <source>
        <strain evidence="2">FR3</strain>
    </source>
</reference>
<evidence type="ECO:0000313" key="4">
    <source>
        <dbReference type="Proteomes" id="UP000006672"/>
    </source>
</evidence>
<dbReference type="EMBL" id="LN857018">
    <property type="protein sequence ID" value="CDQ01103.1"/>
    <property type="molecule type" value="Genomic_DNA"/>
</dbReference>
<organism evidence="2">
    <name type="scientific">Brugia malayi</name>
    <name type="common">Filarial nematode worm</name>
    <dbReference type="NCBI Taxonomy" id="6279"/>
    <lineage>
        <taxon>Eukaryota</taxon>
        <taxon>Metazoa</taxon>
        <taxon>Ecdysozoa</taxon>
        <taxon>Nematoda</taxon>
        <taxon>Chromadorea</taxon>
        <taxon>Rhabditida</taxon>
        <taxon>Spirurina</taxon>
        <taxon>Spiruromorpha</taxon>
        <taxon>Filarioidea</taxon>
        <taxon>Onchocercidae</taxon>
        <taxon>Brugia</taxon>
    </lineage>
</organism>
<dbReference type="Proteomes" id="UP000006672">
    <property type="component" value="Unassembled WGS sequence"/>
</dbReference>
<proteinExistence type="predicted"/>
<reference evidence="2 4" key="1">
    <citation type="journal article" date="2007" name="Science">
        <title>Draft genome of the filarial nematode parasite Brugia malayi.</title>
        <authorList>
            <person name="Ghedin E."/>
            <person name="Wang S."/>
            <person name="Spiro D."/>
            <person name="Caler E."/>
            <person name="Zhao Q."/>
            <person name="Crabtree J."/>
            <person name="Allen J.E."/>
            <person name="Delcher A.L."/>
            <person name="Guiliano D.B."/>
            <person name="Miranda-Saavedra D."/>
            <person name="Angiuoli S.V."/>
            <person name="Creasy T."/>
            <person name="Amedeo P."/>
            <person name="Haas B."/>
            <person name="El-Sayed N.M."/>
            <person name="Wortman J.R."/>
            <person name="Feldblyum T."/>
            <person name="Tallon L."/>
            <person name="Schatz M."/>
            <person name="Shumway M."/>
            <person name="Koo H."/>
            <person name="Salzberg S.L."/>
            <person name="Schobel S."/>
            <person name="Pertea M."/>
            <person name="Pop M."/>
            <person name="White O."/>
            <person name="Barton G.J."/>
            <person name="Carlow C.K."/>
            <person name="Crawford M.J."/>
            <person name="Daub J."/>
            <person name="Dimmic M.W."/>
            <person name="Estes C.F."/>
            <person name="Foster J.M."/>
            <person name="Ganatra M."/>
            <person name="Gregory W.F."/>
            <person name="Johnson N.M."/>
            <person name="Jin J."/>
            <person name="Komuniecki R."/>
            <person name="Korf I."/>
            <person name="Kumar S."/>
            <person name="Laney S."/>
            <person name="Li B.W."/>
            <person name="Li W."/>
            <person name="Lindblom T.H."/>
            <person name="Lustigman S."/>
            <person name="Ma D."/>
            <person name="Maina C.V."/>
            <person name="Martin D.M."/>
            <person name="McCarter J.P."/>
            <person name="McReynolds L."/>
            <person name="Mitreva M."/>
            <person name="Nutman T.B."/>
            <person name="Parkinson J."/>
            <person name="Peregrin-Alvarez J.M."/>
            <person name="Poole C."/>
            <person name="Ren Q."/>
            <person name="Saunders L."/>
            <person name="Sluder A.E."/>
            <person name="Smith K."/>
            <person name="Stanke M."/>
            <person name="Unnasch T.R."/>
            <person name="Ware J."/>
            <person name="Wei A.D."/>
            <person name="Weil G."/>
            <person name="Williams D.J."/>
            <person name="Zhang Y."/>
            <person name="Williams S.A."/>
            <person name="Fraser-Liggett C."/>
            <person name="Slatko B."/>
            <person name="Blaxter M.L."/>
            <person name="Scott A.L."/>
        </authorList>
    </citation>
    <scope>NUCLEOTIDE SEQUENCE</scope>
    <source>
        <strain evidence="2 4">FR3</strain>
    </source>
</reference>
<dbReference type="GeneID" id="6100005"/>
<feature type="compositionally biased region" description="Low complexity" evidence="1">
    <location>
        <begin position="212"/>
        <end position="224"/>
    </location>
</feature>